<proteinExistence type="predicted"/>
<name>A0A0F6I9W4_LEPIR</name>
<gene>
    <name evidence="2" type="ORF">LEP1GSC079_2747</name>
    <name evidence="1" type="ORF">LEP1GSC079_3214</name>
</gene>
<dbReference type="EMBL" id="AKWR02000135">
    <property type="protein sequence ID" value="EMJ36224.1"/>
    <property type="molecule type" value="Genomic_DNA"/>
</dbReference>
<accession>A0A0F6I9W4</accession>
<protein>
    <submittedName>
        <fullName evidence="1">Uncharacterized protein</fullName>
    </submittedName>
</protein>
<evidence type="ECO:0000313" key="1">
    <source>
        <dbReference type="EMBL" id="EMJ34839.1"/>
    </source>
</evidence>
<dbReference type="AlphaFoldDB" id="A0A0F6I9W4"/>
<sequence length="37" mass="4364">MKFMKSNCLEHSIGSMARVLGVSRSGYYKYLNRHKDR</sequence>
<organism evidence="1 3">
    <name type="scientific">Leptospira interrogans str. FPW1039</name>
    <dbReference type="NCBI Taxonomy" id="1193040"/>
    <lineage>
        <taxon>Bacteria</taxon>
        <taxon>Pseudomonadati</taxon>
        <taxon>Spirochaetota</taxon>
        <taxon>Spirochaetia</taxon>
        <taxon>Leptospirales</taxon>
        <taxon>Leptospiraceae</taxon>
        <taxon>Leptospira</taxon>
    </lineage>
</organism>
<feature type="non-terminal residue" evidence="1">
    <location>
        <position position="37"/>
    </location>
</feature>
<dbReference type="Proteomes" id="UP000012164">
    <property type="component" value="Unassembled WGS sequence"/>
</dbReference>
<comment type="caution">
    <text evidence="1">The sequence shown here is derived from an EMBL/GenBank/DDBJ whole genome shotgun (WGS) entry which is preliminary data.</text>
</comment>
<dbReference type="EMBL" id="AKWR02000204">
    <property type="protein sequence ID" value="EMJ34839.1"/>
    <property type="molecule type" value="Genomic_DNA"/>
</dbReference>
<evidence type="ECO:0000313" key="3">
    <source>
        <dbReference type="Proteomes" id="UP000012164"/>
    </source>
</evidence>
<reference evidence="1 3" key="1">
    <citation type="submission" date="2013-01" db="EMBL/GenBank/DDBJ databases">
        <authorList>
            <person name="Harkins D.M."/>
            <person name="Durkin A.S."/>
            <person name="Brinkac L.M."/>
            <person name="Haft D.H."/>
            <person name="Selengut J.D."/>
            <person name="Sanka R."/>
            <person name="DePew J."/>
            <person name="Purushe J."/>
            <person name="Peacock S.J."/>
            <person name="Thaipadungpanit J."/>
            <person name="Wuthiekanun V.W."/>
            <person name="Day N.P."/>
            <person name="Vinetz J.M."/>
            <person name="Sutton G.G."/>
            <person name="Nierman W.C."/>
            <person name="Fouts D.E."/>
        </authorList>
    </citation>
    <scope>NUCLEOTIDE SEQUENCE [LARGE SCALE GENOMIC DNA]</scope>
    <source>
        <strain evidence="1 3">FPW1039</strain>
    </source>
</reference>
<evidence type="ECO:0000313" key="2">
    <source>
        <dbReference type="EMBL" id="EMJ36224.1"/>
    </source>
</evidence>